<keyword evidence="10" id="KW-1185">Reference proteome</keyword>
<dbReference type="Proteomes" id="UP000046393">
    <property type="component" value="Unplaced"/>
</dbReference>
<keyword evidence="6 8" id="KW-0496">Mitochondrion</keyword>
<accession>A0A0N5AWT9</accession>
<dbReference type="AlphaFoldDB" id="A0A0N5AWT9"/>
<comment type="subcellular location">
    <subcellularLocation>
        <location evidence="8">Mitochondrion inner membrane</location>
        <topology evidence="8">Peripheral membrane protein</topology>
        <orientation evidence="8">Intermembrane side</orientation>
    </subcellularLocation>
</comment>
<comment type="subunit">
    <text evidence="8">Heterohexamer.</text>
</comment>
<dbReference type="WBParaSite" id="SMUV_0000940101-mRNA-1">
    <property type="protein sequence ID" value="SMUV_0000940101-mRNA-1"/>
    <property type="gene ID" value="SMUV_0000940101"/>
</dbReference>
<organism evidence="10 11">
    <name type="scientific">Syphacia muris</name>
    <dbReference type="NCBI Taxonomy" id="451379"/>
    <lineage>
        <taxon>Eukaryota</taxon>
        <taxon>Metazoa</taxon>
        <taxon>Ecdysozoa</taxon>
        <taxon>Nematoda</taxon>
        <taxon>Chromadorea</taxon>
        <taxon>Rhabditida</taxon>
        <taxon>Spirurina</taxon>
        <taxon>Oxyuridomorpha</taxon>
        <taxon>Oxyuroidea</taxon>
        <taxon>Oxyuridae</taxon>
        <taxon>Syphacia</taxon>
    </lineage>
</organism>
<evidence type="ECO:0000256" key="8">
    <source>
        <dbReference type="RuleBase" id="RU367043"/>
    </source>
</evidence>
<protein>
    <recommendedName>
        <fullName evidence="8">Mitochondrial import inner membrane translocase subunit</fullName>
    </recommendedName>
</protein>
<evidence type="ECO:0000256" key="1">
    <source>
        <dbReference type="ARBA" id="ARBA00022448"/>
    </source>
</evidence>
<dbReference type="GO" id="GO:0015031">
    <property type="term" value="P:protein transport"/>
    <property type="evidence" value="ECO:0007669"/>
    <property type="project" value="UniProtKB-KW"/>
</dbReference>
<evidence type="ECO:0000256" key="3">
    <source>
        <dbReference type="ARBA" id="ARBA00022833"/>
    </source>
</evidence>
<dbReference type="InterPro" id="IPR004217">
    <property type="entry name" value="Tim10-like"/>
</dbReference>
<evidence type="ECO:0000256" key="4">
    <source>
        <dbReference type="ARBA" id="ARBA00022927"/>
    </source>
</evidence>
<keyword evidence="4 8" id="KW-0653">Protein transport</keyword>
<sequence length="85" mass="9812">MAEAATETDLKTFKDFLMQYNSVTEQCFGHCITDMTTRSVSDKEEKCASNCLDKFLKMTQRLALRFQEYQLLQTEAQGAPLQMMK</sequence>
<dbReference type="GO" id="GO:0005743">
    <property type="term" value="C:mitochondrial inner membrane"/>
    <property type="evidence" value="ECO:0007669"/>
    <property type="project" value="UniProtKB-SubCell"/>
</dbReference>
<evidence type="ECO:0000313" key="10">
    <source>
        <dbReference type="Proteomes" id="UP000046393"/>
    </source>
</evidence>
<dbReference type="SUPFAM" id="SSF144122">
    <property type="entry name" value="Tim10-like"/>
    <property type="match status" value="1"/>
</dbReference>
<evidence type="ECO:0000313" key="11">
    <source>
        <dbReference type="WBParaSite" id="SMUV_0000940101-mRNA-1"/>
    </source>
</evidence>
<comment type="domain">
    <text evidence="8">The twin CX3C motif contains 4 conserved Cys residues that form 2 disulfide bonds in the mitochondrial intermembrane space.</text>
</comment>
<dbReference type="InterPro" id="IPR050673">
    <property type="entry name" value="Mito_inner_translocase_sub"/>
</dbReference>
<keyword evidence="1 8" id="KW-0813">Transport</keyword>
<name>A0A0N5AWT9_9BILA</name>
<evidence type="ECO:0000259" key="9">
    <source>
        <dbReference type="Pfam" id="PF02953"/>
    </source>
</evidence>
<comment type="function">
    <text evidence="8">Mitochondrial intermembrane chaperone that participates in the import and insertion of some multi-pass transmembrane proteins into the mitochondrial inner membrane. Also required for the transfer of beta-barrel precursors from the TOM complex to the sorting and assembly machinery (SAM complex) of the outer membrane. Acts as a chaperone-like protein that protects the hydrophobic precursors from aggregation and guide them through the mitochondrial intermembrane space.</text>
</comment>
<proteinExistence type="inferred from homology"/>
<keyword evidence="5 8" id="KW-0811">Translocation</keyword>
<keyword evidence="8" id="KW-0143">Chaperone</keyword>
<dbReference type="InterPro" id="IPR035427">
    <property type="entry name" value="Tim10-like_dom_sf"/>
</dbReference>
<evidence type="ECO:0000256" key="2">
    <source>
        <dbReference type="ARBA" id="ARBA00022723"/>
    </source>
</evidence>
<evidence type="ECO:0000256" key="7">
    <source>
        <dbReference type="ARBA" id="ARBA00023157"/>
    </source>
</evidence>
<keyword evidence="8" id="KW-0472">Membrane</keyword>
<keyword evidence="8" id="KW-0999">Mitochondrion inner membrane</keyword>
<evidence type="ECO:0000256" key="5">
    <source>
        <dbReference type="ARBA" id="ARBA00023010"/>
    </source>
</evidence>
<reference evidence="11" key="1">
    <citation type="submission" date="2017-02" db="UniProtKB">
        <authorList>
            <consortium name="WormBaseParasite"/>
        </authorList>
    </citation>
    <scope>IDENTIFICATION</scope>
</reference>
<dbReference type="Pfam" id="PF02953">
    <property type="entry name" value="zf-Tim10_DDP"/>
    <property type="match status" value="1"/>
</dbReference>
<dbReference type="GO" id="GO:0046872">
    <property type="term" value="F:metal ion binding"/>
    <property type="evidence" value="ECO:0007669"/>
    <property type="project" value="UniProtKB-KW"/>
</dbReference>
<keyword evidence="3" id="KW-0862">Zinc</keyword>
<keyword evidence="2" id="KW-0479">Metal-binding</keyword>
<comment type="similarity">
    <text evidence="8">Belongs to the small Tim family.</text>
</comment>
<dbReference type="Gene3D" id="1.10.287.810">
    <property type="entry name" value="Mitochondrial import inner membrane translocase subunit tim13 like domains"/>
    <property type="match status" value="1"/>
</dbReference>
<keyword evidence="7 8" id="KW-1015">Disulfide bond</keyword>
<feature type="domain" description="Tim10-like" evidence="9">
    <location>
        <begin position="11"/>
        <end position="68"/>
    </location>
</feature>
<evidence type="ECO:0000256" key="6">
    <source>
        <dbReference type="ARBA" id="ARBA00023128"/>
    </source>
</evidence>
<dbReference type="PANTHER" id="PTHR13172">
    <property type="entry name" value="MITOCHONDRIAL IMPORT INNER MEMBRANE TRANSLOCASE SUBUNIT TIM9B"/>
    <property type="match status" value="1"/>
</dbReference>
<dbReference type="STRING" id="451379.A0A0N5AWT9"/>